<feature type="signal peptide" evidence="1">
    <location>
        <begin position="1"/>
        <end position="27"/>
    </location>
</feature>
<dbReference type="AlphaFoldDB" id="A0AAV9XY86"/>
<organism evidence="2 3">
    <name type="scientific">Cryptosporidium xiaoi</name>
    <dbReference type="NCBI Taxonomy" id="659607"/>
    <lineage>
        <taxon>Eukaryota</taxon>
        <taxon>Sar</taxon>
        <taxon>Alveolata</taxon>
        <taxon>Apicomplexa</taxon>
        <taxon>Conoidasida</taxon>
        <taxon>Coccidia</taxon>
        <taxon>Eucoccidiorida</taxon>
        <taxon>Eimeriorina</taxon>
        <taxon>Cryptosporidiidae</taxon>
        <taxon>Cryptosporidium</taxon>
    </lineage>
</organism>
<keyword evidence="1" id="KW-0732">Signal</keyword>
<comment type="caution">
    <text evidence="2">The sequence shown here is derived from an EMBL/GenBank/DDBJ whole genome shotgun (WGS) entry which is preliminary data.</text>
</comment>
<protein>
    <submittedName>
        <fullName evidence="2">Signal peptide protein</fullName>
    </submittedName>
</protein>
<evidence type="ECO:0000256" key="1">
    <source>
        <dbReference type="SAM" id="SignalP"/>
    </source>
</evidence>
<dbReference type="EMBL" id="JAWDEY010000032">
    <property type="protein sequence ID" value="KAK6588470.1"/>
    <property type="molecule type" value="Genomic_DNA"/>
</dbReference>
<sequence length="1246" mass="147748">MNENLLLFVLASLLAPLFIQKYSFVCSYDVESKNRILELGTYLAPPLDLLIGPYSEKAATTTDEELNLKLLYLLEHPDCWFNQRGKGVLFLFNETKFPEEYAILRKSKGMFSGKTKLEMDLQILEEEEDREKLIKQEEDTIFEDNILGQVSRMDGILFHLGEQKLSPPILSKLESSIVPVVNNTISEDIEKFNYKLRIRKLLRMKQETLNKIRKVNLELCYLNSSFIRECEDPECEICLDYQSSINLKYVERNKLRNRFKRVIGLLREFVDHSNKFVLEEELNKYIRTRDGKLDNHNLEIDILGQHFNEMKDVFVYKRRPGYNITRDGEIEPFDLEKNYMRLKKLLDEAEKRVTKEDEYYSGELECNLNKQDNEHCDNCKERISECGEYELRHLLRRREELKQVVTGVKFFLESLSERDCSKCNDKTFNGYTKFTDMIDTQMRTLDYYNKIGDKIDLRIDDCMDQIKNKKIILSDKVGFKGYWNNSFNISDEYSKILERIYGKYRIYNKSHPEFRDKLYKNDFYVGINGRNRNTNNCDINVLVLMNEYKKELVSRVVTNEIEMINLDGEICESCLFGSLIGCRRQPNCTKIHQNETFSCKKRISSIEDHLQYCSYDDIMTFRDNIDRNNIYSQSSKLDLYFGEDGVLWSLERYSSESFINRVVSFRGLARAYRLKILERIRLTLMTLIKISALPYSREVGVKKCKYCKYGNCNDCLRKYMNDSVNYIEGDKYLRLLNMVEREIRLLYPKISVKESFFSIKRNSLKYWKPREVGLMLKCDKLTYSRAYIYFRMLENAIRKNEETLDYLIERMLENADIPVAKFQLIDLVKEWDAIWTKHNIDKDAFKMVNGYLLNCIKFNLGSDRNFNEYVAERIEIEELNNSFRVQSKRIDSILTKLRETSGDEYIDFNERNYPDFEERLYKVNVLMQNLDNEFRIFSDIRRRLNSSIYKERFDNLGLKGDNISNIGNNYRNLDKKMIRTNKLSRLEVPNGILIEEFENNDFPIPGIRKYLEMISNSHKINSLGKYKFITSGMKSDSKYSCSKVEILVLQKITSVLSQNYNRLKLYSKSLDAVCKKECLECGLKRNLSDIILVEKNLINNVLEKSTIQLSQCILDTKDDFISKEEYIGFQNSLRMYLFEDNDFNSLITSRFEYIKNYRCDTTIGIKELINIKNDILVKFYPWIEKILNKIQILNEFDKNYQLNVLKYKSITYQFIQLVDYSKCVEEKINNCLSLLNVKFDHGTREN</sequence>
<accession>A0AAV9XY86</accession>
<evidence type="ECO:0000313" key="2">
    <source>
        <dbReference type="EMBL" id="KAK6588470.1"/>
    </source>
</evidence>
<evidence type="ECO:0000313" key="3">
    <source>
        <dbReference type="Proteomes" id="UP001311799"/>
    </source>
</evidence>
<dbReference type="Proteomes" id="UP001311799">
    <property type="component" value="Unassembled WGS sequence"/>
</dbReference>
<name>A0AAV9XY86_9CRYT</name>
<reference evidence="2 3" key="1">
    <citation type="submission" date="2023-10" db="EMBL/GenBank/DDBJ databases">
        <title>Comparative genomics analysis reveals potential genetic determinants of host preference in Cryptosporidium xiaoi.</title>
        <authorList>
            <person name="Xiao L."/>
            <person name="Li J."/>
        </authorList>
    </citation>
    <scope>NUCLEOTIDE SEQUENCE [LARGE SCALE GENOMIC DNA]</scope>
    <source>
        <strain evidence="2 3">52996</strain>
    </source>
</reference>
<keyword evidence="3" id="KW-1185">Reference proteome</keyword>
<gene>
    <name evidence="2" type="ORF">RS030_4571</name>
</gene>
<proteinExistence type="predicted"/>
<feature type="chain" id="PRO_5043664937" evidence="1">
    <location>
        <begin position="28"/>
        <end position="1246"/>
    </location>
</feature>